<dbReference type="PANTHER" id="PTHR42756">
    <property type="entry name" value="TRANSCRIPTIONAL REGULATOR, MARR"/>
    <property type="match status" value="1"/>
</dbReference>
<dbReference type="AlphaFoldDB" id="A0A9D2SJN9"/>
<feature type="domain" description="HTH marR-type" evidence="4">
    <location>
        <begin position="7"/>
        <end position="141"/>
    </location>
</feature>
<reference evidence="5" key="2">
    <citation type="submission" date="2021-04" db="EMBL/GenBank/DDBJ databases">
        <authorList>
            <person name="Gilroy R."/>
        </authorList>
    </citation>
    <scope>NUCLEOTIDE SEQUENCE</scope>
    <source>
        <strain evidence="5">ChiSxjej6B18-287</strain>
    </source>
</reference>
<protein>
    <submittedName>
        <fullName evidence="5">MarR family transcriptional regulator</fullName>
    </submittedName>
</protein>
<dbReference type="GO" id="GO:0003700">
    <property type="term" value="F:DNA-binding transcription factor activity"/>
    <property type="evidence" value="ECO:0007669"/>
    <property type="project" value="InterPro"/>
</dbReference>
<evidence type="ECO:0000313" key="6">
    <source>
        <dbReference type="Proteomes" id="UP000823893"/>
    </source>
</evidence>
<keyword evidence="2" id="KW-0238">DNA-binding</keyword>
<dbReference type="InterPro" id="IPR000835">
    <property type="entry name" value="HTH_MarR-typ"/>
</dbReference>
<keyword evidence="1" id="KW-0805">Transcription regulation</keyword>
<reference evidence="5" key="1">
    <citation type="journal article" date="2021" name="PeerJ">
        <title>Extensive microbial diversity within the chicken gut microbiome revealed by metagenomics and culture.</title>
        <authorList>
            <person name="Gilroy R."/>
            <person name="Ravi A."/>
            <person name="Getino M."/>
            <person name="Pursley I."/>
            <person name="Horton D.L."/>
            <person name="Alikhan N.F."/>
            <person name="Baker D."/>
            <person name="Gharbi K."/>
            <person name="Hall N."/>
            <person name="Watson M."/>
            <person name="Adriaenssens E.M."/>
            <person name="Foster-Nyarko E."/>
            <person name="Jarju S."/>
            <person name="Secka A."/>
            <person name="Antonio M."/>
            <person name="Oren A."/>
            <person name="Chaudhuri R.R."/>
            <person name="La Ragione R."/>
            <person name="Hildebrand F."/>
            <person name="Pallen M.J."/>
        </authorList>
    </citation>
    <scope>NUCLEOTIDE SEQUENCE</scope>
    <source>
        <strain evidence="5">ChiSxjej6B18-287</strain>
    </source>
</reference>
<accession>A0A9D2SJN9</accession>
<gene>
    <name evidence="5" type="ORF">H9935_00560</name>
</gene>
<dbReference type="GO" id="GO:0003677">
    <property type="term" value="F:DNA binding"/>
    <property type="evidence" value="ECO:0007669"/>
    <property type="project" value="UniProtKB-KW"/>
</dbReference>
<evidence type="ECO:0000256" key="1">
    <source>
        <dbReference type="ARBA" id="ARBA00023015"/>
    </source>
</evidence>
<proteinExistence type="predicted"/>
<dbReference type="PANTHER" id="PTHR42756:SF1">
    <property type="entry name" value="TRANSCRIPTIONAL REPRESSOR OF EMRAB OPERON"/>
    <property type="match status" value="1"/>
</dbReference>
<organism evidence="5 6">
    <name type="scientific">Candidatus Blautia merdigallinarum</name>
    <dbReference type="NCBI Taxonomy" id="2838495"/>
    <lineage>
        <taxon>Bacteria</taxon>
        <taxon>Bacillati</taxon>
        <taxon>Bacillota</taxon>
        <taxon>Clostridia</taxon>
        <taxon>Lachnospirales</taxon>
        <taxon>Lachnospiraceae</taxon>
        <taxon>Blautia</taxon>
    </lineage>
</organism>
<evidence type="ECO:0000259" key="4">
    <source>
        <dbReference type="PROSITE" id="PS50995"/>
    </source>
</evidence>
<dbReference type="Proteomes" id="UP000823893">
    <property type="component" value="Unassembled WGS sequence"/>
</dbReference>
<keyword evidence="3" id="KW-0804">Transcription</keyword>
<dbReference type="EMBL" id="DWWV01000009">
    <property type="protein sequence ID" value="HJC09300.1"/>
    <property type="molecule type" value="Genomic_DNA"/>
</dbReference>
<dbReference type="Gene3D" id="1.10.10.10">
    <property type="entry name" value="Winged helix-like DNA-binding domain superfamily/Winged helix DNA-binding domain"/>
    <property type="match status" value="1"/>
</dbReference>
<dbReference type="Pfam" id="PF12802">
    <property type="entry name" value="MarR_2"/>
    <property type="match status" value="1"/>
</dbReference>
<evidence type="ECO:0000256" key="3">
    <source>
        <dbReference type="ARBA" id="ARBA00023163"/>
    </source>
</evidence>
<dbReference type="PROSITE" id="PS50995">
    <property type="entry name" value="HTH_MARR_2"/>
    <property type="match status" value="1"/>
</dbReference>
<dbReference type="InterPro" id="IPR036390">
    <property type="entry name" value="WH_DNA-bd_sf"/>
</dbReference>
<evidence type="ECO:0000313" key="5">
    <source>
        <dbReference type="EMBL" id="HJC09300.1"/>
    </source>
</evidence>
<dbReference type="SUPFAM" id="SSF46785">
    <property type="entry name" value="Winged helix' DNA-binding domain"/>
    <property type="match status" value="1"/>
</dbReference>
<name>A0A9D2SJN9_9FIRM</name>
<dbReference type="SMART" id="SM00347">
    <property type="entry name" value="HTH_MARR"/>
    <property type="match status" value="1"/>
</dbReference>
<sequence length="170" mass="19935">MTEDFRTEELLFMVRKISLDLTAQIELCFKSENMSGIQAYFMVYILRHHPEGTYLTELSHEIGVSKSTLSALIKKLREKGYLYFQENPCDVRKKKVLPTEKLKAEGNIFLQKAEEMESEICSVFSGQEKAQFWKLEQKLLTQLSGMEHEETKTDRRFIYREKSFTTAQTV</sequence>
<evidence type="ECO:0000256" key="2">
    <source>
        <dbReference type="ARBA" id="ARBA00023125"/>
    </source>
</evidence>
<dbReference type="InterPro" id="IPR036388">
    <property type="entry name" value="WH-like_DNA-bd_sf"/>
</dbReference>
<comment type="caution">
    <text evidence="5">The sequence shown here is derived from an EMBL/GenBank/DDBJ whole genome shotgun (WGS) entry which is preliminary data.</text>
</comment>